<dbReference type="PANTHER" id="PTHR30344:SF1">
    <property type="entry name" value="6-PHOSPHOGLUCONOLACTONASE"/>
    <property type="match status" value="1"/>
</dbReference>
<dbReference type="RefSeq" id="WP_145186328.1">
    <property type="nucleotide sequence ID" value="NZ_CP036266.1"/>
</dbReference>
<reference evidence="4 5" key="1">
    <citation type="submission" date="2019-02" db="EMBL/GenBank/DDBJ databases">
        <title>Deep-cultivation of Planctomycetes and their phenomic and genomic characterization uncovers novel biology.</title>
        <authorList>
            <person name="Wiegand S."/>
            <person name="Jogler M."/>
            <person name="Boedeker C."/>
            <person name="Pinto D."/>
            <person name="Vollmers J."/>
            <person name="Rivas-Marin E."/>
            <person name="Kohn T."/>
            <person name="Peeters S.H."/>
            <person name="Heuer A."/>
            <person name="Rast P."/>
            <person name="Oberbeckmann S."/>
            <person name="Bunk B."/>
            <person name="Jeske O."/>
            <person name="Meyerdierks A."/>
            <person name="Storesund J.E."/>
            <person name="Kallscheuer N."/>
            <person name="Luecker S."/>
            <person name="Lage O.M."/>
            <person name="Pohl T."/>
            <person name="Merkel B.J."/>
            <person name="Hornburger P."/>
            <person name="Mueller R.-W."/>
            <person name="Bruemmer F."/>
            <person name="Labrenz M."/>
            <person name="Spormann A.M."/>
            <person name="Op den Camp H."/>
            <person name="Overmann J."/>
            <person name="Amann R."/>
            <person name="Jetten M.S.M."/>
            <person name="Mascher T."/>
            <person name="Medema M.H."/>
            <person name="Devos D.P."/>
            <person name="Kaster A.-K."/>
            <person name="Ovreas L."/>
            <person name="Rohde M."/>
            <person name="Galperin M.Y."/>
            <person name="Jogler C."/>
        </authorList>
    </citation>
    <scope>NUCLEOTIDE SEQUENCE [LARGE SCALE GENOMIC DNA]</scope>
    <source>
        <strain evidence="4 5">HG66A1</strain>
    </source>
</reference>
<comment type="similarity">
    <text evidence="1">Belongs to the cycloisomerase 2 family.</text>
</comment>
<dbReference type="PANTHER" id="PTHR30344">
    <property type="entry name" value="6-PHOSPHOGLUCONOLACTONASE-RELATED"/>
    <property type="match status" value="1"/>
</dbReference>
<accession>A0A517PQL6</accession>
<dbReference type="OrthoDB" id="9790815at2"/>
<evidence type="ECO:0000313" key="4">
    <source>
        <dbReference type="EMBL" id="QDT21661.1"/>
    </source>
</evidence>
<feature type="chain" id="PRO_5021918148" evidence="3">
    <location>
        <begin position="21"/>
        <end position="393"/>
    </location>
</feature>
<dbReference type="EMBL" id="CP036266">
    <property type="protein sequence ID" value="QDT21661.1"/>
    <property type="molecule type" value="Genomic_DNA"/>
</dbReference>
<dbReference type="InterPro" id="IPR015943">
    <property type="entry name" value="WD40/YVTN_repeat-like_dom_sf"/>
</dbReference>
<dbReference type="InterPro" id="IPR011048">
    <property type="entry name" value="Haem_d1_sf"/>
</dbReference>
<dbReference type="InterPro" id="IPR050282">
    <property type="entry name" value="Cycloisomerase_2"/>
</dbReference>
<evidence type="ECO:0000256" key="1">
    <source>
        <dbReference type="ARBA" id="ARBA00005564"/>
    </source>
</evidence>
<dbReference type="GO" id="GO:0006006">
    <property type="term" value="P:glucose metabolic process"/>
    <property type="evidence" value="ECO:0007669"/>
    <property type="project" value="UniProtKB-KW"/>
</dbReference>
<proteinExistence type="inferred from homology"/>
<dbReference type="Pfam" id="PF10282">
    <property type="entry name" value="Lactonase"/>
    <property type="match status" value="1"/>
</dbReference>
<dbReference type="GO" id="GO:0005829">
    <property type="term" value="C:cytosol"/>
    <property type="evidence" value="ECO:0007669"/>
    <property type="project" value="TreeGrafter"/>
</dbReference>
<dbReference type="AlphaFoldDB" id="A0A517PQL6"/>
<name>A0A517PQL6_9PLAN</name>
<keyword evidence="2" id="KW-0119">Carbohydrate metabolism</keyword>
<keyword evidence="4" id="KW-0378">Hydrolase</keyword>
<sequence precursor="true">MLAPTQYFLCFALFSGAVCSTLLTQTASGAEQYRVYVGTYTRGSDSKGIYQLLLDGKTGKLTHVDVTENSVNPSFLAISSDQKYLYAVNEINDFEGQKAGAVSAYSIAADSGKLTFLNQHSSRGGSPCHLVVDATGKFVLVANYSGGNICTLPIQKDGSLGPSSAFVQHTGSSVNPARQKAPHAHSINLDPKNRHAVVADLGIDELRVYDFSAADGSLTPNAVPGIKMAPGAGPRHFTFHPSGKWGYVINELNLTVTAMDYNQKTGVFEILQNISTVPEGTKRKGNSTAQVLVHPSGKFLYGSNRGPNTIAMYGIDQKTGELTSLGYQPTGGAIPRNFNIDPSGKFLLAANQDSNNVVVFKINQKTGVLEPTGHEIDVPKPVCIQFLPIGGTP</sequence>
<evidence type="ECO:0000256" key="2">
    <source>
        <dbReference type="ARBA" id="ARBA00022526"/>
    </source>
</evidence>
<keyword evidence="5" id="KW-1185">Reference proteome</keyword>
<dbReference type="GO" id="GO:0017057">
    <property type="term" value="F:6-phosphogluconolactonase activity"/>
    <property type="evidence" value="ECO:0007669"/>
    <property type="project" value="UniProtKB-EC"/>
</dbReference>
<dbReference type="Gene3D" id="2.130.10.10">
    <property type="entry name" value="YVTN repeat-like/Quinoprotein amine dehydrogenase"/>
    <property type="match status" value="1"/>
</dbReference>
<organism evidence="4 5">
    <name type="scientific">Gimesia chilikensis</name>
    <dbReference type="NCBI Taxonomy" id="2605989"/>
    <lineage>
        <taxon>Bacteria</taxon>
        <taxon>Pseudomonadati</taxon>
        <taxon>Planctomycetota</taxon>
        <taxon>Planctomycetia</taxon>
        <taxon>Planctomycetales</taxon>
        <taxon>Planctomycetaceae</taxon>
        <taxon>Gimesia</taxon>
    </lineage>
</organism>
<keyword evidence="2" id="KW-0313">Glucose metabolism</keyword>
<dbReference type="EC" id="3.1.1.31" evidence="4"/>
<evidence type="ECO:0000256" key="3">
    <source>
        <dbReference type="SAM" id="SignalP"/>
    </source>
</evidence>
<dbReference type="Proteomes" id="UP000320421">
    <property type="component" value="Chromosome"/>
</dbReference>
<dbReference type="FunFam" id="2.130.10.10:FF:000306">
    <property type="entry name" value="3-carboxymuconate cyclase"/>
    <property type="match status" value="1"/>
</dbReference>
<evidence type="ECO:0000313" key="5">
    <source>
        <dbReference type="Proteomes" id="UP000320421"/>
    </source>
</evidence>
<gene>
    <name evidence="4" type="primary">pgl_3</name>
    <name evidence="4" type="ORF">HG66A1_34640</name>
</gene>
<feature type="signal peptide" evidence="3">
    <location>
        <begin position="1"/>
        <end position="20"/>
    </location>
</feature>
<keyword evidence="3" id="KW-0732">Signal</keyword>
<dbReference type="SUPFAM" id="SSF51004">
    <property type="entry name" value="C-terminal (heme d1) domain of cytochrome cd1-nitrite reductase"/>
    <property type="match status" value="1"/>
</dbReference>
<protein>
    <submittedName>
        <fullName evidence="4">6-phosphogluconolactonase</fullName>
        <ecNumber evidence="4">3.1.1.31</ecNumber>
    </submittedName>
</protein>
<dbReference type="InterPro" id="IPR019405">
    <property type="entry name" value="Lactonase_7-beta_prop"/>
</dbReference>